<dbReference type="CDD" id="cd16962">
    <property type="entry name" value="RuvC"/>
    <property type="match status" value="1"/>
</dbReference>
<accession>A0A382J741</accession>
<evidence type="ECO:0000256" key="2">
    <source>
        <dbReference type="ARBA" id="ARBA00022490"/>
    </source>
</evidence>
<protein>
    <submittedName>
        <fullName evidence="12">Uncharacterized protein</fullName>
    </submittedName>
</protein>
<keyword evidence="9" id="KW-0238">DNA-binding</keyword>
<evidence type="ECO:0000313" key="12">
    <source>
        <dbReference type="EMBL" id="SVC07890.1"/>
    </source>
</evidence>
<keyword evidence="7" id="KW-0378">Hydrolase</keyword>
<keyword evidence="6" id="KW-0227">DNA damage</keyword>
<keyword evidence="11" id="KW-0234">DNA repair</keyword>
<proteinExistence type="inferred from homology"/>
<keyword evidence="2" id="KW-0963">Cytoplasm</keyword>
<sequence>MIILGIDPGSVVTGYGVIDHQKRQMKLVECGCIKMKAGSPLPARLKRIYDGICEVLDRCGPEQVAIESTFFGKSPKSALTLGHARGVAMLASANAELPISEYAPREIKQSVVGTGAASKEQIQYMVQMLLKLPRPPRPADAADAVAIAICHANRTKWRG</sequence>
<dbReference type="GO" id="GO:0003677">
    <property type="term" value="F:DNA binding"/>
    <property type="evidence" value="ECO:0007669"/>
    <property type="project" value="UniProtKB-KW"/>
</dbReference>
<dbReference type="InterPro" id="IPR020563">
    <property type="entry name" value="X-over_junc_endoDNase_Mg_BS"/>
</dbReference>
<keyword evidence="4" id="KW-0479">Metal-binding</keyword>
<dbReference type="GO" id="GO:0006310">
    <property type="term" value="P:DNA recombination"/>
    <property type="evidence" value="ECO:0007669"/>
    <property type="project" value="UniProtKB-KW"/>
</dbReference>
<name>A0A382J741_9ZZZZ</name>
<dbReference type="EMBL" id="UINC01072330">
    <property type="protein sequence ID" value="SVC07890.1"/>
    <property type="molecule type" value="Genomic_DNA"/>
</dbReference>
<evidence type="ECO:0000256" key="3">
    <source>
        <dbReference type="ARBA" id="ARBA00022722"/>
    </source>
</evidence>
<gene>
    <name evidence="12" type="ORF">METZ01_LOCUS260744</name>
</gene>
<dbReference type="GO" id="GO:0008821">
    <property type="term" value="F:crossover junction DNA endonuclease activity"/>
    <property type="evidence" value="ECO:0007669"/>
    <property type="project" value="InterPro"/>
</dbReference>
<dbReference type="InterPro" id="IPR002176">
    <property type="entry name" value="X-over_junc_endoDNase_RuvC"/>
</dbReference>
<reference evidence="12" key="1">
    <citation type="submission" date="2018-05" db="EMBL/GenBank/DDBJ databases">
        <authorList>
            <person name="Lanie J.A."/>
            <person name="Ng W.-L."/>
            <person name="Kazmierczak K.M."/>
            <person name="Andrzejewski T.M."/>
            <person name="Davidsen T.M."/>
            <person name="Wayne K.J."/>
            <person name="Tettelin H."/>
            <person name="Glass J.I."/>
            <person name="Rusch D."/>
            <person name="Podicherti R."/>
            <person name="Tsui H.-C.T."/>
            <person name="Winkler M.E."/>
        </authorList>
    </citation>
    <scope>NUCLEOTIDE SEQUENCE</scope>
</reference>
<evidence type="ECO:0000256" key="9">
    <source>
        <dbReference type="ARBA" id="ARBA00023125"/>
    </source>
</evidence>
<dbReference type="NCBIfam" id="NF000711">
    <property type="entry name" value="PRK00039.2-1"/>
    <property type="match status" value="1"/>
</dbReference>
<dbReference type="AlphaFoldDB" id="A0A382J741"/>
<keyword evidence="8" id="KW-0460">Magnesium</keyword>
<evidence type="ECO:0000256" key="6">
    <source>
        <dbReference type="ARBA" id="ARBA00022763"/>
    </source>
</evidence>
<dbReference type="PRINTS" id="PR00696">
    <property type="entry name" value="RSOLVASERUVC"/>
</dbReference>
<dbReference type="InterPro" id="IPR012337">
    <property type="entry name" value="RNaseH-like_sf"/>
</dbReference>
<keyword evidence="10" id="KW-0233">DNA recombination</keyword>
<evidence type="ECO:0000256" key="1">
    <source>
        <dbReference type="ARBA" id="ARBA00009518"/>
    </source>
</evidence>
<dbReference type="GO" id="GO:0046872">
    <property type="term" value="F:metal ion binding"/>
    <property type="evidence" value="ECO:0007669"/>
    <property type="project" value="UniProtKB-KW"/>
</dbReference>
<evidence type="ECO:0000256" key="7">
    <source>
        <dbReference type="ARBA" id="ARBA00022801"/>
    </source>
</evidence>
<evidence type="ECO:0000256" key="4">
    <source>
        <dbReference type="ARBA" id="ARBA00022723"/>
    </source>
</evidence>
<keyword evidence="5" id="KW-0255">Endonuclease</keyword>
<dbReference type="Pfam" id="PF02075">
    <property type="entry name" value="RuvC"/>
    <property type="match status" value="1"/>
</dbReference>
<dbReference type="Gene3D" id="3.30.420.10">
    <property type="entry name" value="Ribonuclease H-like superfamily/Ribonuclease H"/>
    <property type="match status" value="1"/>
</dbReference>
<dbReference type="PANTHER" id="PTHR30194:SF3">
    <property type="entry name" value="CROSSOVER JUNCTION ENDODEOXYRIBONUCLEASE RUVC"/>
    <property type="match status" value="1"/>
</dbReference>
<comment type="similarity">
    <text evidence="1">Belongs to the RuvC family.</text>
</comment>
<evidence type="ECO:0000256" key="10">
    <source>
        <dbReference type="ARBA" id="ARBA00023172"/>
    </source>
</evidence>
<keyword evidence="3" id="KW-0540">Nuclease</keyword>
<dbReference type="SUPFAM" id="SSF53098">
    <property type="entry name" value="Ribonuclease H-like"/>
    <property type="match status" value="1"/>
</dbReference>
<dbReference type="GO" id="GO:0006281">
    <property type="term" value="P:DNA repair"/>
    <property type="evidence" value="ECO:0007669"/>
    <property type="project" value="UniProtKB-KW"/>
</dbReference>
<dbReference type="PROSITE" id="PS01321">
    <property type="entry name" value="RUVC"/>
    <property type="match status" value="1"/>
</dbReference>
<dbReference type="NCBIfam" id="TIGR00228">
    <property type="entry name" value="ruvC"/>
    <property type="match status" value="1"/>
</dbReference>
<dbReference type="HAMAP" id="MF_00034">
    <property type="entry name" value="RuvC"/>
    <property type="match status" value="1"/>
</dbReference>
<organism evidence="12">
    <name type="scientific">marine metagenome</name>
    <dbReference type="NCBI Taxonomy" id="408172"/>
    <lineage>
        <taxon>unclassified sequences</taxon>
        <taxon>metagenomes</taxon>
        <taxon>ecological metagenomes</taxon>
    </lineage>
</organism>
<dbReference type="PANTHER" id="PTHR30194">
    <property type="entry name" value="CROSSOVER JUNCTION ENDODEOXYRIBONUCLEASE RUVC"/>
    <property type="match status" value="1"/>
</dbReference>
<evidence type="ECO:0000256" key="11">
    <source>
        <dbReference type="ARBA" id="ARBA00023204"/>
    </source>
</evidence>
<dbReference type="InterPro" id="IPR036397">
    <property type="entry name" value="RNaseH_sf"/>
</dbReference>
<dbReference type="FunFam" id="3.30.420.10:FF:000002">
    <property type="entry name" value="Crossover junction endodeoxyribonuclease RuvC"/>
    <property type="match status" value="1"/>
</dbReference>
<evidence type="ECO:0000256" key="5">
    <source>
        <dbReference type="ARBA" id="ARBA00022759"/>
    </source>
</evidence>
<evidence type="ECO:0000256" key="8">
    <source>
        <dbReference type="ARBA" id="ARBA00022842"/>
    </source>
</evidence>